<keyword evidence="1" id="KW-0472">Membrane</keyword>
<feature type="transmembrane region" description="Helical" evidence="1">
    <location>
        <begin position="158"/>
        <end position="176"/>
    </location>
</feature>
<organism evidence="2 5">
    <name type="scientific">Candidatus Acidifodinimicrobium mancum</name>
    <dbReference type="NCBI Taxonomy" id="2898728"/>
    <lineage>
        <taxon>Archaea</taxon>
        <taxon>Candidatus Parvarchaeota</taxon>
        <taxon>Candidatus Acidifodinimicrobiaceae</taxon>
        <taxon>Candidatus Acidifodinimicrobium</taxon>
    </lineage>
</organism>
<evidence type="ECO:0000313" key="3">
    <source>
        <dbReference type="EMBL" id="MBE5728354.1"/>
    </source>
</evidence>
<feature type="transmembrane region" description="Helical" evidence="1">
    <location>
        <begin position="6"/>
        <end position="26"/>
    </location>
</feature>
<keyword evidence="1" id="KW-0812">Transmembrane</keyword>
<evidence type="ECO:0000313" key="4">
    <source>
        <dbReference type="Proteomes" id="UP000718571"/>
    </source>
</evidence>
<dbReference type="AlphaFoldDB" id="A0A8T3UUB7"/>
<evidence type="ECO:0000313" key="5">
    <source>
        <dbReference type="Proteomes" id="UP000763484"/>
    </source>
</evidence>
<keyword evidence="1" id="KW-1133">Transmembrane helix</keyword>
<reference evidence="4 5" key="1">
    <citation type="submission" date="2020-09" db="EMBL/GenBank/DDBJ databases">
        <title>Genomic characterization of a novel Parvarchaeota family in acid mine drainage sediments.</title>
        <authorList>
            <person name="Luo Z.-H."/>
        </authorList>
    </citation>
    <scope>NUCLEOTIDE SEQUENCE [LARGE SCALE GENOMIC DNA]</scope>
    <source>
        <strain evidence="3">MAS1_bins.189</strain>
        <strain evidence="2">TL1-5_bins.178</strain>
    </source>
</reference>
<proteinExistence type="predicted"/>
<dbReference type="Proteomes" id="UP000718571">
    <property type="component" value="Unassembled WGS sequence"/>
</dbReference>
<feature type="transmembrane region" description="Helical" evidence="1">
    <location>
        <begin position="38"/>
        <end position="59"/>
    </location>
</feature>
<evidence type="ECO:0000313" key="2">
    <source>
        <dbReference type="EMBL" id="MBE5728156.1"/>
    </source>
</evidence>
<name>A0A8T3UUB7_9ARCH</name>
<feature type="transmembrane region" description="Helical" evidence="1">
    <location>
        <begin position="65"/>
        <end position="87"/>
    </location>
</feature>
<dbReference type="Proteomes" id="UP000763484">
    <property type="component" value="Unassembled WGS sequence"/>
</dbReference>
<dbReference type="EMBL" id="JADFAQ010000026">
    <property type="protein sequence ID" value="MBE5728156.1"/>
    <property type="molecule type" value="Genomic_DNA"/>
</dbReference>
<evidence type="ECO:0000256" key="1">
    <source>
        <dbReference type="SAM" id="Phobius"/>
    </source>
</evidence>
<gene>
    <name evidence="2" type="ORF">IHE50_01940</name>
    <name evidence="3" type="ORF">IHE51_00655</name>
</gene>
<dbReference type="EMBL" id="JADFAR010000007">
    <property type="protein sequence ID" value="MBE5728354.1"/>
    <property type="molecule type" value="Genomic_DNA"/>
</dbReference>
<sequence>MVSLIVPGLSYVFVFFLVFAVIYGLLSYVDIFKRRDINAIIALSVALITLLSSFFVVFVSTYIPMVIAVVLGIFFIILLLATTLTPTKSVTAYLTRSPLVALLIIFIMLLFSLEAFGTTYNFFSPPSNSTAINPHISPILSGALNSTYIVTLLTSPNVLALIISFLVMIFGVYFMTRLRGQ</sequence>
<feature type="transmembrane region" description="Helical" evidence="1">
    <location>
        <begin position="99"/>
        <end position="123"/>
    </location>
</feature>
<protein>
    <submittedName>
        <fullName evidence="2">Uncharacterized protein</fullName>
    </submittedName>
</protein>
<accession>A0A8T3UUB7</accession>
<comment type="caution">
    <text evidence="2">The sequence shown here is derived from an EMBL/GenBank/DDBJ whole genome shotgun (WGS) entry which is preliminary data.</text>
</comment>